<evidence type="ECO:0000259" key="1">
    <source>
        <dbReference type="Pfam" id="PF01636"/>
    </source>
</evidence>
<sequence length="368" mass="40811">MPDRFFTCDFVGCVLPSVRGFGACERCNRHLCTAHRRPPWHTCGDMPLPDDEFETNIHVEVKGIRAKINEKAVCERASKLNGGRKCEIEHPPAWGRGSLMGCANYHARICFPTDDSVWLLRVLRISPQSLADYLIHSEYASLKFLETTNVPAPRAFDYGLASDENNNVGVSYILMEQMAGKPWNMQGPHGKRFADDKDKERVSKGLADILIEIQRHPFSKAGSLLLGPSPSEPIVSAVASERFLVLSPSGPFDTASDYYTSFVEQNMALIADGQLFTSYPVNAYPVFSFLKSQIQALAAIPVNGAPATTEQFYIKHVDDKGDHLMMDDELNIVGIIDWQMARVVPAREAFGPSLVTAEMGDITTESRP</sequence>
<protein>
    <recommendedName>
        <fullName evidence="1">Aminoglycoside phosphotransferase domain-containing protein</fullName>
    </recommendedName>
</protein>
<dbReference type="VEuPathDB" id="FungiDB:F9C07_2200567"/>
<dbReference type="InterPro" id="IPR051678">
    <property type="entry name" value="AGP_Transferase"/>
</dbReference>
<name>A0A5N6HEG0_ASPFL</name>
<dbReference type="Proteomes" id="UP000325434">
    <property type="component" value="Unassembled WGS sequence"/>
</dbReference>
<dbReference type="PANTHER" id="PTHR21310:SF15">
    <property type="entry name" value="AMINOGLYCOSIDE PHOSPHOTRANSFERASE DOMAIN-CONTAINING PROTEIN"/>
    <property type="match status" value="1"/>
</dbReference>
<dbReference type="VEuPathDB" id="FungiDB:AFLA_007451"/>
<feature type="domain" description="Aminoglycoside phosphotransferase" evidence="1">
    <location>
        <begin position="122"/>
        <end position="345"/>
    </location>
</feature>
<dbReference type="InterPro" id="IPR002575">
    <property type="entry name" value="Aminoglycoside_PTrfase"/>
</dbReference>
<dbReference type="SUPFAM" id="SSF56112">
    <property type="entry name" value="Protein kinase-like (PK-like)"/>
    <property type="match status" value="1"/>
</dbReference>
<dbReference type="EMBL" id="ML734553">
    <property type="protein sequence ID" value="KAB8252846.1"/>
    <property type="molecule type" value="Genomic_DNA"/>
</dbReference>
<organism evidence="2">
    <name type="scientific">Aspergillus flavus</name>
    <dbReference type="NCBI Taxonomy" id="5059"/>
    <lineage>
        <taxon>Eukaryota</taxon>
        <taxon>Fungi</taxon>
        <taxon>Dikarya</taxon>
        <taxon>Ascomycota</taxon>
        <taxon>Pezizomycotina</taxon>
        <taxon>Eurotiomycetes</taxon>
        <taxon>Eurotiomycetidae</taxon>
        <taxon>Eurotiales</taxon>
        <taxon>Aspergillaceae</taxon>
        <taxon>Aspergillus</taxon>
        <taxon>Aspergillus subgen. Circumdati</taxon>
    </lineage>
</organism>
<dbReference type="PANTHER" id="PTHR21310">
    <property type="entry name" value="AMINOGLYCOSIDE PHOSPHOTRANSFERASE-RELATED-RELATED"/>
    <property type="match status" value="1"/>
</dbReference>
<accession>A0A5N6HEG0</accession>
<evidence type="ECO:0000313" key="2">
    <source>
        <dbReference type="EMBL" id="KAB8252846.1"/>
    </source>
</evidence>
<dbReference type="VEuPathDB" id="FungiDB:AFLA_006643"/>
<dbReference type="SUPFAM" id="SSF118310">
    <property type="entry name" value="AN1-like Zinc finger"/>
    <property type="match status" value="1"/>
</dbReference>
<reference evidence="2" key="1">
    <citation type="submission" date="2019-04" db="EMBL/GenBank/DDBJ databases">
        <title>Friends and foes A comparative genomics study of 23 Aspergillus species from section Flavi.</title>
        <authorList>
            <consortium name="DOE Joint Genome Institute"/>
            <person name="Kjaerbolling I."/>
            <person name="Vesth T."/>
            <person name="Frisvad J.C."/>
            <person name="Nybo J.L."/>
            <person name="Theobald S."/>
            <person name="Kildgaard S."/>
            <person name="Isbrandt T."/>
            <person name="Kuo A."/>
            <person name="Sato A."/>
            <person name="Lyhne E.K."/>
            <person name="Kogle M.E."/>
            <person name="Wiebenga A."/>
            <person name="Kun R.S."/>
            <person name="Lubbers R.J."/>
            <person name="Makela M.R."/>
            <person name="Barry K."/>
            <person name="Chovatia M."/>
            <person name="Clum A."/>
            <person name="Daum C."/>
            <person name="Haridas S."/>
            <person name="He G."/>
            <person name="LaButti K."/>
            <person name="Lipzen A."/>
            <person name="Mondo S."/>
            <person name="Riley R."/>
            <person name="Salamov A."/>
            <person name="Simmons B.A."/>
            <person name="Magnuson J.K."/>
            <person name="Henrissat B."/>
            <person name="Mortensen U.H."/>
            <person name="Larsen T.O."/>
            <person name="Devries R.P."/>
            <person name="Grigoriev I.V."/>
            <person name="Machida M."/>
            <person name="Baker S.E."/>
            <person name="Andersen M.R."/>
        </authorList>
    </citation>
    <scope>NUCLEOTIDE SEQUENCE [LARGE SCALE GENOMIC DNA]</scope>
    <source>
        <strain evidence="2">CBS 121.62</strain>
    </source>
</reference>
<dbReference type="InterPro" id="IPR011009">
    <property type="entry name" value="Kinase-like_dom_sf"/>
</dbReference>
<proteinExistence type="predicted"/>
<dbReference type="AlphaFoldDB" id="A0A5N6HEG0"/>
<dbReference type="Pfam" id="PF01636">
    <property type="entry name" value="APH"/>
    <property type="match status" value="1"/>
</dbReference>
<dbReference type="InterPro" id="IPR035896">
    <property type="entry name" value="AN1-like_Znf"/>
</dbReference>
<gene>
    <name evidence="2" type="ORF">BDV35DRAFT_386891</name>
</gene>